<dbReference type="PANTHER" id="PTHR30118">
    <property type="entry name" value="HTH-TYPE TRANSCRIPTIONAL REGULATOR LEUO-RELATED"/>
    <property type="match status" value="1"/>
</dbReference>
<keyword evidence="4 7" id="KW-0238">DNA-binding</keyword>
<sequence>MNFATFDLNLLRILDALLTEGSTVKAGEKLAMSQSAVSGALSRLRFALNDELFVRRGNRLVATDYAAAMAVELRTHLRSVEAMLSPPRAFQPAKAQGIYRIAGSDFFAEILMPQLARRLRQEAPGLKVQLVDLVPASYVTSLEQYRADLALIPDTEVPDWIEKAPAFHSSFAVIARKGHPAIAAGGIRPGQVLPLDIFCSLGHVLFSPEGNLEAMGDAALARVGRKRDVLMTLPVFSGVARAVSESDLVALVPRQLGENLARGTSLDLFVPPTPIEPTLMIGAWHRKSGRNPLHIWFRSLVMELLRPLNESEAPLPAWS</sequence>
<comment type="caution">
    <text evidence="7">The sequence shown here is derived from an EMBL/GenBank/DDBJ whole genome shotgun (WGS) entry which is preliminary data.</text>
</comment>
<dbReference type="SUPFAM" id="SSF46785">
    <property type="entry name" value="Winged helix' DNA-binding domain"/>
    <property type="match status" value="1"/>
</dbReference>
<dbReference type="GO" id="GO:0003677">
    <property type="term" value="F:DNA binding"/>
    <property type="evidence" value="ECO:0007669"/>
    <property type="project" value="UniProtKB-KW"/>
</dbReference>
<dbReference type="EMBL" id="QGTR01000004">
    <property type="protein sequence ID" value="PWV98762.1"/>
    <property type="molecule type" value="Genomic_DNA"/>
</dbReference>
<dbReference type="Pfam" id="PF00126">
    <property type="entry name" value="HTH_1"/>
    <property type="match status" value="1"/>
</dbReference>
<dbReference type="RefSeq" id="WP_110032943.1">
    <property type="nucleotide sequence ID" value="NZ_QGTR01000004.1"/>
</dbReference>
<evidence type="ECO:0000256" key="4">
    <source>
        <dbReference type="ARBA" id="ARBA00023125"/>
    </source>
</evidence>
<dbReference type="InterPro" id="IPR037402">
    <property type="entry name" value="YidZ_PBP2"/>
</dbReference>
<dbReference type="InterPro" id="IPR036388">
    <property type="entry name" value="WH-like_DNA-bd_sf"/>
</dbReference>
<comment type="similarity">
    <text evidence="1">Belongs to the LysR transcriptional regulatory family.</text>
</comment>
<dbReference type="Gene3D" id="1.10.10.10">
    <property type="entry name" value="Winged helix-like DNA-binding domain superfamily/Winged helix DNA-binding domain"/>
    <property type="match status" value="1"/>
</dbReference>
<dbReference type="CDD" id="cd08417">
    <property type="entry name" value="PBP2_Nitroaromatics_like"/>
    <property type="match status" value="1"/>
</dbReference>
<feature type="domain" description="HTH lysR-type" evidence="6">
    <location>
        <begin position="6"/>
        <end position="63"/>
    </location>
</feature>
<keyword evidence="8" id="KW-1185">Reference proteome</keyword>
<dbReference type="OrthoDB" id="528082at2"/>
<keyword evidence="3" id="KW-0805">Transcription regulation</keyword>
<dbReference type="InterPro" id="IPR036390">
    <property type="entry name" value="WH_DNA-bd_sf"/>
</dbReference>
<dbReference type="Pfam" id="PF03466">
    <property type="entry name" value="LysR_substrate"/>
    <property type="match status" value="1"/>
</dbReference>
<dbReference type="Gene3D" id="3.40.190.10">
    <property type="entry name" value="Periplasmic binding protein-like II"/>
    <property type="match status" value="2"/>
</dbReference>
<dbReference type="Proteomes" id="UP000246352">
    <property type="component" value="Unassembled WGS sequence"/>
</dbReference>
<evidence type="ECO:0000259" key="6">
    <source>
        <dbReference type="PROSITE" id="PS50931"/>
    </source>
</evidence>
<protein>
    <submittedName>
        <fullName evidence="7">DNA-binding transcriptional LysR family regulator</fullName>
    </submittedName>
</protein>
<evidence type="ECO:0000256" key="5">
    <source>
        <dbReference type="ARBA" id="ARBA00023163"/>
    </source>
</evidence>
<proteinExistence type="inferred from homology"/>
<reference evidence="7 8" key="1">
    <citation type="submission" date="2018-05" db="EMBL/GenBank/DDBJ databases">
        <title>Genomic Encyclopedia of Type Strains, Phase IV (KMG-IV): sequencing the most valuable type-strain genomes for metagenomic binning, comparative biology and taxonomic classification.</title>
        <authorList>
            <person name="Goeker M."/>
        </authorList>
    </citation>
    <scope>NUCLEOTIDE SEQUENCE [LARGE SCALE GENOMIC DNA]</scope>
    <source>
        <strain evidence="7 8">DSM 16791</strain>
    </source>
</reference>
<dbReference type="PANTHER" id="PTHR30118:SF15">
    <property type="entry name" value="TRANSCRIPTIONAL REGULATORY PROTEIN"/>
    <property type="match status" value="1"/>
</dbReference>
<evidence type="ECO:0000256" key="3">
    <source>
        <dbReference type="ARBA" id="ARBA00023015"/>
    </source>
</evidence>
<evidence type="ECO:0000313" key="7">
    <source>
        <dbReference type="EMBL" id="PWV98762.1"/>
    </source>
</evidence>
<dbReference type="GO" id="GO:0003700">
    <property type="term" value="F:DNA-binding transcription factor activity"/>
    <property type="evidence" value="ECO:0007669"/>
    <property type="project" value="InterPro"/>
</dbReference>
<dbReference type="InterPro" id="IPR000847">
    <property type="entry name" value="LysR_HTH_N"/>
</dbReference>
<dbReference type="InterPro" id="IPR005119">
    <property type="entry name" value="LysR_subst-bd"/>
</dbReference>
<dbReference type="PROSITE" id="PS50931">
    <property type="entry name" value="HTH_LYSR"/>
    <property type="match status" value="1"/>
</dbReference>
<keyword evidence="5" id="KW-0804">Transcription</keyword>
<evidence type="ECO:0000256" key="1">
    <source>
        <dbReference type="ARBA" id="ARBA00009437"/>
    </source>
</evidence>
<keyword evidence="2" id="KW-0536">Nodulation</keyword>
<dbReference type="AlphaFoldDB" id="A0A317PGH7"/>
<evidence type="ECO:0000256" key="2">
    <source>
        <dbReference type="ARBA" id="ARBA00022458"/>
    </source>
</evidence>
<dbReference type="SUPFAM" id="SSF53850">
    <property type="entry name" value="Periplasmic binding protein-like II"/>
    <property type="match status" value="1"/>
</dbReference>
<evidence type="ECO:0000313" key="8">
    <source>
        <dbReference type="Proteomes" id="UP000246352"/>
    </source>
</evidence>
<gene>
    <name evidence="7" type="ORF">DFR52_10451</name>
</gene>
<organism evidence="7 8">
    <name type="scientific">Hoeflea marina</name>
    <dbReference type="NCBI Taxonomy" id="274592"/>
    <lineage>
        <taxon>Bacteria</taxon>
        <taxon>Pseudomonadati</taxon>
        <taxon>Pseudomonadota</taxon>
        <taxon>Alphaproteobacteria</taxon>
        <taxon>Hyphomicrobiales</taxon>
        <taxon>Rhizobiaceae</taxon>
        <taxon>Hoeflea</taxon>
    </lineage>
</organism>
<accession>A0A317PGH7</accession>
<dbReference type="InterPro" id="IPR050389">
    <property type="entry name" value="LysR-type_TF"/>
</dbReference>
<name>A0A317PGH7_9HYPH</name>